<protein>
    <submittedName>
        <fullName evidence="2">Uncharacterized protein</fullName>
    </submittedName>
</protein>
<dbReference type="Proteomes" id="UP000664495">
    <property type="component" value="Unassembled WGS sequence"/>
</dbReference>
<organism evidence="2 3">
    <name type="scientific">Candidatus Enterococcus murrayae</name>
    <dbReference type="NCBI Taxonomy" id="2815321"/>
    <lineage>
        <taxon>Bacteria</taxon>
        <taxon>Bacillati</taxon>
        <taxon>Bacillota</taxon>
        <taxon>Bacilli</taxon>
        <taxon>Lactobacillales</taxon>
        <taxon>Enterococcaceae</taxon>
        <taxon>Enterococcus</taxon>
    </lineage>
</organism>
<accession>A0ABS3HGC4</accession>
<sequence>MVFFTFLYLLIAAFVIWVWQPPAIPRLILLLLLILIYLWTSKRSRPTKNSKN</sequence>
<proteinExistence type="predicted"/>
<comment type="caution">
    <text evidence="2">The sequence shown here is derived from an EMBL/GenBank/DDBJ whole genome shotgun (WGS) entry which is preliminary data.</text>
</comment>
<name>A0ABS3HGC4_9ENTE</name>
<evidence type="ECO:0000313" key="2">
    <source>
        <dbReference type="EMBL" id="MBO0452500.1"/>
    </source>
</evidence>
<keyword evidence="1" id="KW-0812">Transmembrane</keyword>
<feature type="transmembrane region" description="Helical" evidence="1">
    <location>
        <begin position="23"/>
        <end position="40"/>
    </location>
</feature>
<gene>
    <name evidence="2" type="ORF">JZO85_09480</name>
</gene>
<dbReference type="RefSeq" id="WP_207108268.1">
    <property type="nucleotide sequence ID" value="NZ_JAFLVR010000020.1"/>
</dbReference>
<keyword evidence="1" id="KW-1133">Transmembrane helix</keyword>
<dbReference type="EMBL" id="JAFLVR010000020">
    <property type="protein sequence ID" value="MBO0452500.1"/>
    <property type="molecule type" value="Genomic_DNA"/>
</dbReference>
<evidence type="ECO:0000256" key="1">
    <source>
        <dbReference type="SAM" id="Phobius"/>
    </source>
</evidence>
<keyword evidence="3" id="KW-1185">Reference proteome</keyword>
<evidence type="ECO:0000313" key="3">
    <source>
        <dbReference type="Proteomes" id="UP000664495"/>
    </source>
</evidence>
<reference evidence="2 3" key="1">
    <citation type="submission" date="2021-03" db="EMBL/GenBank/DDBJ databases">
        <title>Enterococcal diversity collection.</title>
        <authorList>
            <person name="Gilmore M.S."/>
            <person name="Schwartzman J."/>
            <person name="Van Tyne D."/>
            <person name="Martin M."/>
            <person name="Earl A.M."/>
            <person name="Manson A.L."/>
            <person name="Straub T."/>
            <person name="Salamzade R."/>
            <person name="Saavedra J."/>
            <person name="Lebreton F."/>
            <person name="Prichula J."/>
            <person name="Schaufler K."/>
            <person name="Gaca A."/>
            <person name="Sgardioli B."/>
            <person name="Wagenaar J."/>
            <person name="Strong T."/>
        </authorList>
    </citation>
    <scope>NUCLEOTIDE SEQUENCE [LARGE SCALE GENOMIC DNA]</scope>
    <source>
        <strain evidence="2 3">MJM16</strain>
    </source>
</reference>
<keyword evidence="1" id="KW-0472">Membrane</keyword>